<reference evidence="1 2" key="1">
    <citation type="journal article" date="2019" name="Sci. Rep.">
        <title>Orb-weaving spider Araneus ventricosus genome elucidates the spidroin gene catalogue.</title>
        <authorList>
            <person name="Kono N."/>
            <person name="Nakamura H."/>
            <person name="Ohtoshi R."/>
            <person name="Moran D.A.P."/>
            <person name="Shinohara A."/>
            <person name="Yoshida Y."/>
            <person name="Fujiwara M."/>
            <person name="Mori M."/>
            <person name="Tomita M."/>
            <person name="Arakawa K."/>
        </authorList>
    </citation>
    <scope>NUCLEOTIDE SEQUENCE [LARGE SCALE GENOMIC DNA]</scope>
</reference>
<name>A0A4Y2V1Z8_ARAVE</name>
<evidence type="ECO:0000313" key="1">
    <source>
        <dbReference type="EMBL" id="GBO18648.1"/>
    </source>
</evidence>
<keyword evidence="2" id="KW-1185">Reference proteome</keyword>
<accession>A0A4Y2V1Z8</accession>
<protein>
    <submittedName>
        <fullName evidence="1">Uncharacterized protein</fullName>
    </submittedName>
</protein>
<dbReference type="AlphaFoldDB" id="A0A4Y2V1Z8"/>
<dbReference type="EMBL" id="BGPR01042249">
    <property type="protein sequence ID" value="GBO18648.1"/>
    <property type="molecule type" value="Genomic_DNA"/>
</dbReference>
<evidence type="ECO:0000313" key="2">
    <source>
        <dbReference type="Proteomes" id="UP000499080"/>
    </source>
</evidence>
<proteinExistence type="predicted"/>
<sequence length="110" mass="12371">GPRSRFFLKILCDVTAYRGEYERTRLDHGSVVDRLERLWSFICRAGKPRAIESAVTVIINDLLTVCVSKSESAVTGITSKLLSVFAANLCKIYCSCYMCYVFSCIFVNNP</sequence>
<feature type="non-terminal residue" evidence="1">
    <location>
        <position position="1"/>
    </location>
</feature>
<organism evidence="1 2">
    <name type="scientific">Araneus ventricosus</name>
    <name type="common">Orbweaver spider</name>
    <name type="synonym">Epeira ventricosa</name>
    <dbReference type="NCBI Taxonomy" id="182803"/>
    <lineage>
        <taxon>Eukaryota</taxon>
        <taxon>Metazoa</taxon>
        <taxon>Ecdysozoa</taxon>
        <taxon>Arthropoda</taxon>
        <taxon>Chelicerata</taxon>
        <taxon>Arachnida</taxon>
        <taxon>Araneae</taxon>
        <taxon>Araneomorphae</taxon>
        <taxon>Entelegynae</taxon>
        <taxon>Araneoidea</taxon>
        <taxon>Araneidae</taxon>
        <taxon>Araneus</taxon>
    </lineage>
</organism>
<dbReference type="Proteomes" id="UP000499080">
    <property type="component" value="Unassembled WGS sequence"/>
</dbReference>
<gene>
    <name evidence="1" type="ORF">AVEN_256042_1</name>
</gene>
<comment type="caution">
    <text evidence="1">The sequence shown here is derived from an EMBL/GenBank/DDBJ whole genome shotgun (WGS) entry which is preliminary data.</text>
</comment>